<evidence type="ECO:0000256" key="6">
    <source>
        <dbReference type="RuleBase" id="RU003346"/>
    </source>
</evidence>
<dbReference type="PROSITE" id="PS50850">
    <property type="entry name" value="MFS"/>
    <property type="match status" value="1"/>
</dbReference>
<gene>
    <name evidence="9" type="ORF">BV898_08475</name>
</gene>
<organism evidence="9 10">
    <name type="scientific">Hypsibius exemplaris</name>
    <name type="common">Freshwater tardigrade</name>
    <dbReference type="NCBI Taxonomy" id="2072580"/>
    <lineage>
        <taxon>Eukaryota</taxon>
        <taxon>Metazoa</taxon>
        <taxon>Ecdysozoa</taxon>
        <taxon>Tardigrada</taxon>
        <taxon>Eutardigrada</taxon>
        <taxon>Parachela</taxon>
        <taxon>Hypsibioidea</taxon>
        <taxon>Hypsibiidae</taxon>
        <taxon>Hypsibius</taxon>
    </lineage>
</organism>
<dbReference type="InterPro" id="IPR020846">
    <property type="entry name" value="MFS_dom"/>
</dbReference>
<keyword evidence="10" id="KW-1185">Reference proteome</keyword>
<feature type="transmembrane region" description="Helical" evidence="7">
    <location>
        <begin position="159"/>
        <end position="180"/>
    </location>
</feature>
<feature type="transmembrane region" description="Helical" evidence="7">
    <location>
        <begin position="192"/>
        <end position="215"/>
    </location>
</feature>
<name>A0A1W0WQ86_HYPEX</name>
<dbReference type="PRINTS" id="PR00171">
    <property type="entry name" value="SUGRTRNSPORT"/>
</dbReference>
<evidence type="ECO:0000313" key="9">
    <source>
        <dbReference type="EMBL" id="OQV17370.1"/>
    </source>
</evidence>
<dbReference type="InterPro" id="IPR045263">
    <property type="entry name" value="GLUT"/>
</dbReference>
<feature type="transmembrane region" description="Helical" evidence="7">
    <location>
        <begin position="482"/>
        <end position="504"/>
    </location>
</feature>
<evidence type="ECO:0000256" key="2">
    <source>
        <dbReference type="ARBA" id="ARBA00022448"/>
    </source>
</evidence>
<keyword evidence="3 7" id="KW-0812">Transmembrane</keyword>
<keyword evidence="9" id="KW-0762">Sugar transport</keyword>
<feature type="transmembrane region" description="Helical" evidence="7">
    <location>
        <begin position="221"/>
        <end position="243"/>
    </location>
</feature>
<dbReference type="OrthoDB" id="4540492at2759"/>
<dbReference type="Proteomes" id="UP000192578">
    <property type="component" value="Unassembled WGS sequence"/>
</dbReference>
<dbReference type="GO" id="GO:0016020">
    <property type="term" value="C:membrane"/>
    <property type="evidence" value="ECO:0007669"/>
    <property type="project" value="UniProtKB-SubCell"/>
</dbReference>
<dbReference type="Gene3D" id="1.20.1250.20">
    <property type="entry name" value="MFS general substrate transporter like domains"/>
    <property type="match status" value="1"/>
</dbReference>
<dbReference type="InterPro" id="IPR036259">
    <property type="entry name" value="MFS_trans_sf"/>
</dbReference>
<feature type="transmembrane region" description="Helical" evidence="7">
    <location>
        <begin position="133"/>
        <end position="153"/>
    </location>
</feature>
<evidence type="ECO:0000313" key="10">
    <source>
        <dbReference type="Proteomes" id="UP000192578"/>
    </source>
</evidence>
<dbReference type="InterPro" id="IPR005829">
    <property type="entry name" value="Sugar_transporter_CS"/>
</dbReference>
<comment type="caution">
    <text evidence="9">The sequence shown here is derived from an EMBL/GenBank/DDBJ whole genome shotgun (WGS) entry which is preliminary data.</text>
</comment>
<keyword evidence="2 6" id="KW-0813">Transport</keyword>
<evidence type="ECO:0000256" key="7">
    <source>
        <dbReference type="SAM" id="Phobius"/>
    </source>
</evidence>
<feature type="transmembrane region" description="Helical" evidence="7">
    <location>
        <begin position="100"/>
        <end position="126"/>
    </location>
</feature>
<dbReference type="AlphaFoldDB" id="A0A1W0WQ86"/>
<feature type="transmembrane region" description="Helical" evidence="7">
    <location>
        <begin position="373"/>
        <end position="396"/>
    </location>
</feature>
<evidence type="ECO:0000256" key="5">
    <source>
        <dbReference type="ARBA" id="ARBA00023136"/>
    </source>
</evidence>
<evidence type="ECO:0000256" key="3">
    <source>
        <dbReference type="ARBA" id="ARBA00022692"/>
    </source>
</evidence>
<dbReference type="GO" id="GO:0015149">
    <property type="term" value="F:hexose transmembrane transporter activity"/>
    <property type="evidence" value="ECO:0007669"/>
    <property type="project" value="TreeGrafter"/>
</dbReference>
<comment type="similarity">
    <text evidence="6">Belongs to the major facilitator superfamily. Sugar transporter (TC 2.A.1.1) family.</text>
</comment>
<feature type="transmembrane region" description="Helical" evidence="7">
    <location>
        <begin position="453"/>
        <end position="476"/>
    </location>
</feature>
<comment type="subcellular location">
    <subcellularLocation>
        <location evidence="1">Membrane</location>
        <topology evidence="1">Multi-pass membrane protein</topology>
    </subcellularLocation>
</comment>
<evidence type="ECO:0000256" key="4">
    <source>
        <dbReference type="ARBA" id="ARBA00022989"/>
    </source>
</evidence>
<evidence type="ECO:0000256" key="1">
    <source>
        <dbReference type="ARBA" id="ARBA00004141"/>
    </source>
</evidence>
<dbReference type="InterPro" id="IPR005828">
    <property type="entry name" value="MFS_sugar_transport-like"/>
</dbReference>
<proteinExistence type="inferred from homology"/>
<keyword evidence="5 7" id="KW-0472">Membrane</keyword>
<dbReference type="PROSITE" id="PS00217">
    <property type="entry name" value="SUGAR_TRANSPORT_2"/>
    <property type="match status" value="1"/>
</dbReference>
<sequence length="538" mass="58017">MEALTLETVNAKPSFKPTGWLVFTVISVTLGSCVLVGYDIGILNTPQTTIGLWIRRAKCVEKGGIPGEVEGQPAGDLWCEKLDGPRRADMFSNNKELNTLWALLNCLIPGGSVFGALASSFFINCFGPKKSLLLNNCLAISAVLLNSLARTAGSVEMLIVGRLFSGLNSGVIVCVAPTYLNEISPDHLRGAVGATFELSIGIAILLSTVVGLPNVLGNLDLWHYMLALAAVPTFFQLITLPFCPDSPKYVFFSRQDDKETLDALGKLHGRTNAKRELAAIQEEYSRVKDEPLLTLKDILIDPFLRRILFITMGLHLCQQFSGIDATMFYSTAMFQEAGLSGKMARYATIGMVAIYVVGTAISMVLVEKVGRKILLLIGYSGAVVFLSILTASMLLFDSGEPPANTPHAKNPYAPAAYASCVSLVCFVVIFSAGPAPIPWVLMSEYFAQRPRAVAAGPAAATNRFGSLVVALVFPYMQASLNGYLFLIFIGLNIGFIVFTCVYVIETKGKTSDEIQAELRARMEGNRAVPASHGPSTLT</sequence>
<dbReference type="NCBIfam" id="TIGR00879">
    <property type="entry name" value="SP"/>
    <property type="match status" value="1"/>
</dbReference>
<feature type="transmembrane region" description="Helical" evidence="7">
    <location>
        <begin position="20"/>
        <end position="38"/>
    </location>
</feature>
<feature type="transmembrane region" description="Helical" evidence="7">
    <location>
        <begin position="416"/>
        <end position="441"/>
    </location>
</feature>
<dbReference type="PANTHER" id="PTHR23503:SF8">
    <property type="entry name" value="FACILITATED GLUCOSE TRANSPORTER PROTEIN 1"/>
    <property type="match status" value="1"/>
</dbReference>
<feature type="domain" description="Major facilitator superfamily (MFS) profile" evidence="8">
    <location>
        <begin position="25"/>
        <end position="507"/>
    </location>
</feature>
<dbReference type="PROSITE" id="PS00216">
    <property type="entry name" value="SUGAR_TRANSPORT_1"/>
    <property type="match status" value="1"/>
</dbReference>
<dbReference type="EMBL" id="MTYJ01000061">
    <property type="protein sequence ID" value="OQV17370.1"/>
    <property type="molecule type" value="Genomic_DNA"/>
</dbReference>
<protein>
    <submittedName>
        <fullName evidence="9">Solute carrier family 2, facilitated glucose transporter member 2</fullName>
    </submittedName>
</protein>
<dbReference type="SUPFAM" id="SSF103473">
    <property type="entry name" value="MFS general substrate transporter"/>
    <property type="match status" value="1"/>
</dbReference>
<feature type="transmembrane region" description="Helical" evidence="7">
    <location>
        <begin position="343"/>
        <end position="366"/>
    </location>
</feature>
<dbReference type="PANTHER" id="PTHR23503">
    <property type="entry name" value="SOLUTE CARRIER FAMILY 2"/>
    <property type="match status" value="1"/>
</dbReference>
<evidence type="ECO:0000259" key="8">
    <source>
        <dbReference type="PROSITE" id="PS50850"/>
    </source>
</evidence>
<dbReference type="InterPro" id="IPR003663">
    <property type="entry name" value="Sugar/inositol_transpt"/>
</dbReference>
<keyword evidence="4 7" id="KW-1133">Transmembrane helix</keyword>
<accession>A0A1W0WQ86</accession>
<reference evidence="10" key="1">
    <citation type="submission" date="2017-01" db="EMBL/GenBank/DDBJ databases">
        <title>Comparative genomics of anhydrobiosis in the tardigrade Hypsibius dujardini.</title>
        <authorList>
            <person name="Yoshida Y."/>
            <person name="Koutsovoulos G."/>
            <person name="Laetsch D."/>
            <person name="Stevens L."/>
            <person name="Kumar S."/>
            <person name="Horikawa D."/>
            <person name="Ishino K."/>
            <person name="Komine S."/>
            <person name="Tomita M."/>
            <person name="Blaxter M."/>
            <person name="Arakawa K."/>
        </authorList>
    </citation>
    <scope>NUCLEOTIDE SEQUENCE [LARGE SCALE GENOMIC DNA]</scope>
    <source>
        <strain evidence="10">Z151</strain>
    </source>
</reference>
<dbReference type="Pfam" id="PF00083">
    <property type="entry name" value="Sugar_tr"/>
    <property type="match status" value="1"/>
</dbReference>